<evidence type="ECO:0000256" key="4">
    <source>
        <dbReference type="ARBA" id="ARBA00022771"/>
    </source>
</evidence>
<evidence type="ECO:0000256" key="5">
    <source>
        <dbReference type="ARBA" id="ARBA00022833"/>
    </source>
</evidence>
<dbReference type="InterPro" id="IPR001965">
    <property type="entry name" value="Znf_PHD"/>
</dbReference>
<evidence type="ECO:0000256" key="2">
    <source>
        <dbReference type="ARBA" id="ARBA00022723"/>
    </source>
</evidence>
<dbReference type="InterPro" id="IPR019787">
    <property type="entry name" value="Znf_PHD-finger"/>
</dbReference>
<dbReference type="EMBL" id="CAUEEQ010069404">
    <property type="protein sequence ID" value="CAJ0965747.1"/>
    <property type="molecule type" value="Genomic_DNA"/>
</dbReference>
<comment type="subcellular location">
    <subcellularLocation>
        <location evidence="1">Nucleus</location>
    </subcellularLocation>
</comment>
<reference evidence="12" key="1">
    <citation type="submission" date="2023-07" db="EMBL/GenBank/DDBJ databases">
        <authorList>
            <person name="Stuckert A."/>
        </authorList>
    </citation>
    <scope>NUCLEOTIDE SEQUENCE</scope>
</reference>
<evidence type="ECO:0000256" key="8">
    <source>
        <dbReference type="ARBA" id="ARBA00023242"/>
    </source>
</evidence>
<feature type="compositionally biased region" description="Low complexity" evidence="10">
    <location>
        <begin position="295"/>
        <end position="305"/>
    </location>
</feature>
<feature type="region of interest" description="Disordered" evidence="10">
    <location>
        <begin position="222"/>
        <end position="319"/>
    </location>
</feature>
<name>A0ABN9MG96_9NEOB</name>
<dbReference type="InterPro" id="IPR013083">
    <property type="entry name" value="Znf_RING/FYVE/PHD"/>
</dbReference>
<dbReference type="InterPro" id="IPR011011">
    <property type="entry name" value="Znf_FYVE_PHD"/>
</dbReference>
<keyword evidence="13" id="KW-1185">Reference proteome</keyword>
<protein>
    <recommendedName>
        <fullName evidence="11">PHD-type domain-containing protein</fullName>
    </recommendedName>
</protein>
<keyword evidence="5" id="KW-0862">Zinc</keyword>
<dbReference type="PROSITE" id="PS01359">
    <property type="entry name" value="ZF_PHD_1"/>
    <property type="match status" value="2"/>
</dbReference>
<gene>
    <name evidence="12" type="ORF">RIMI_LOCUS20587465</name>
</gene>
<feature type="non-terminal residue" evidence="12">
    <location>
        <position position="380"/>
    </location>
</feature>
<sequence length="380" mass="42517">MLDAECSPGKEEEEEEDDTMQNTVVLFSNTDKFVLMQDMCVVCGSFGRGSEGHLLACSQCSQCYHPYCVNSKCGSISPGFHSEWQNNYTHCAPCASLVGCPVCHLNYMEGDLLIQCQNCERWLHAVCENLFTEEEVEEAADEGFHCTSCQPFIIKPVVILPPSPVKVKEPEPQYFRFEGVWLTDTGMALLRSLTLSPLQKKKPRRSRLSTGGEIYLDGLEHGACDDRKEGDGECDEQKADGSNNELMECEIKLEPPGTPEREAGGDMEVLKGVEDPDDVKKKKRKPYRPAPPEAPAEGGPEPGTTETEEKKKRRGRKKSKLEDMFPAYLQNLVPIMIDGEHFYANIRRTQPNVNGSRIERRSSEPIIKHKFGTNMGNSDS</sequence>
<dbReference type="Pfam" id="PF00628">
    <property type="entry name" value="PHD"/>
    <property type="match status" value="1"/>
</dbReference>
<evidence type="ECO:0000256" key="10">
    <source>
        <dbReference type="SAM" id="MobiDB-lite"/>
    </source>
</evidence>
<evidence type="ECO:0000313" key="12">
    <source>
        <dbReference type="EMBL" id="CAJ0965747.1"/>
    </source>
</evidence>
<keyword evidence="2" id="KW-0479">Metal-binding</keyword>
<evidence type="ECO:0000256" key="3">
    <source>
        <dbReference type="ARBA" id="ARBA00022737"/>
    </source>
</evidence>
<keyword evidence="8" id="KW-0539">Nucleus</keyword>
<proteinExistence type="predicted"/>
<keyword evidence="4 9" id="KW-0863">Zinc-finger</keyword>
<evidence type="ECO:0000256" key="6">
    <source>
        <dbReference type="ARBA" id="ARBA00023015"/>
    </source>
</evidence>
<dbReference type="PANTHER" id="PTHR45888">
    <property type="entry name" value="HL01030P-RELATED"/>
    <property type="match status" value="1"/>
</dbReference>
<dbReference type="InterPro" id="IPR019786">
    <property type="entry name" value="Zinc_finger_PHD-type_CS"/>
</dbReference>
<evidence type="ECO:0000256" key="7">
    <source>
        <dbReference type="ARBA" id="ARBA00023163"/>
    </source>
</evidence>
<dbReference type="Proteomes" id="UP001176940">
    <property type="component" value="Unassembled WGS sequence"/>
</dbReference>
<evidence type="ECO:0000259" key="11">
    <source>
        <dbReference type="PROSITE" id="PS50016"/>
    </source>
</evidence>
<accession>A0ABN9MG96</accession>
<keyword evidence="6" id="KW-0805">Transcription regulation</keyword>
<comment type="caution">
    <text evidence="12">The sequence shown here is derived from an EMBL/GenBank/DDBJ whole genome shotgun (WGS) entry which is preliminary data.</text>
</comment>
<feature type="domain" description="PHD-type" evidence="11">
    <location>
        <begin position="97"/>
        <end position="152"/>
    </location>
</feature>
<organism evidence="12 13">
    <name type="scientific">Ranitomeya imitator</name>
    <name type="common">mimic poison frog</name>
    <dbReference type="NCBI Taxonomy" id="111125"/>
    <lineage>
        <taxon>Eukaryota</taxon>
        <taxon>Metazoa</taxon>
        <taxon>Chordata</taxon>
        <taxon>Craniata</taxon>
        <taxon>Vertebrata</taxon>
        <taxon>Euteleostomi</taxon>
        <taxon>Amphibia</taxon>
        <taxon>Batrachia</taxon>
        <taxon>Anura</taxon>
        <taxon>Neobatrachia</taxon>
        <taxon>Hyloidea</taxon>
        <taxon>Dendrobatidae</taxon>
        <taxon>Dendrobatinae</taxon>
        <taxon>Ranitomeya</taxon>
    </lineage>
</organism>
<dbReference type="SMART" id="SM00249">
    <property type="entry name" value="PHD"/>
    <property type="match status" value="2"/>
</dbReference>
<evidence type="ECO:0000256" key="9">
    <source>
        <dbReference type="PROSITE-ProRule" id="PRU00146"/>
    </source>
</evidence>
<keyword evidence="7" id="KW-0804">Transcription</keyword>
<keyword evidence="3" id="KW-0677">Repeat</keyword>
<dbReference type="Gene3D" id="3.30.40.10">
    <property type="entry name" value="Zinc/RING finger domain, C3HC4 (zinc finger)"/>
    <property type="match status" value="2"/>
</dbReference>
<evidence type="ECO:0000313" key="13">
    <source>
        <dbReference type="Proteomes" id="UP001176940"/>
    </source>
</evidence>
<dbReference type="PROSITE" id="PS50016">
    <property type="entry name" value="ZF_PHD_2"/>
    <property type="match status" value="1"/>
</dbReference>
<feature type="region of interest" description="Disordered" evidence="10">
    <location>
        <begin position="1"/>
        <end position="20"/>
    </location>
</feature>
<dbReference type="SUPFAM" id="SSF57903">
    <property type="entry name" value="FYVE/PHD zinc finger"/>
    <property type="match status" value="2"/>
</dbReference>
<dbReference type="PANTHER" id="PTHR45888:SF2">
    <property type="entry name" value="HISTONE-LYSINE N-METHYLTRANSFERASE 2D"/>
    <property type="match status" value="1"/>
</dbReference>
<evidence type="ECO:0000256" key="1">
    <source>
        <dbReference type="ARBA" id="ARBA00004123"/>
    </source>
</evidence>
<feature type="compositionally biased region" description="Basic and acidic residues" evidence="10">
    <location>
        <begin position="222"/>
        <end position="239"/>
    </location>
</feature>
<feature type="compositionally biased region" description="Basic and acidic residues" evidence="10">
    <location>
        <begin position="249"/>
        <end position="280"/>
    </location>
</feature>